<sequence length="172" mass="19885">MDDEKEIELEEEVIEEEGLQDKIKKMREELKVCRKEKEEYLSGWQRAKADFINARKDEEKAKEIFVKFAEAGLLNEILAIADSLDMAMKHKAADGTKEIYDQLKDVLKKHGVTPIEAIGKKFNPAEHEAIKEEEVDSQEKDNAVVEELQRGWYLHDKVLRPSKVKVGIYKAN</sequence>
<keyword evidence="5" id="KW-0175">Coiled coil</keyword>
<dbReference type="EMBL" id="MFIE01000018">
    <property type="protein sequence ID" value="OGF82514.1"/>
    <property type="molecule type" value="Genomic_DNA"/>
</dbReference>
<reference evidence="6 7" key="1">
    <citation type="journal article" date="2016" name="Nat. Commun.">
        <title>Thousands of microbial genomes shed light on interconnected biogeochemical processes in an aquifer system.</title>
        <authorList>
            <person name="Anantharaman K."/>
            <person name="Brown C.T."/>
            <person name="Hug L.A."/>
            <person name="Sharon I."/>
            <person name="Castelle C.J."/>
            <person name="Probst A.J."/>
            <person name="Thomas B.C."/>
            <person name="Singh A."/>
            <person name="Wilkins M.J."/>
            <person name="Karaoz U."/>
            <person name="Brodie E.L."/>
            <person name="Williams K.H."/>
            <person name="Hubbard S.S."/>
            <person name="Banfield J.F."/>
        </authorList>
    </citation>
    <scope>NUCLEOTIDE SEQUENCE [LARGE SCALE GENOMIC DNA]</scope>
</reference>
<dbReference type="GO" id="GO:0042803">
    <property type="term" value="F:protein homodimerization activity"/>
    <property type="evidence" value="ECO:0007669"/>
    <property type="project" value="InterPro"/>
</dbReference>
<keyword evidence="3" id="KW-0963">Cytoplasm</keyword>
<keyword evidence="2 3" id="KW-0143">Chaperone</keyword>
<dbReference type="PRINTS" id="PR00773">
    <property type="entry name" value="GRPEPROTEIN"/>
</dbReference>
<evidence type="ECO:0000256" key="5">
    <source>
        <dbReference type="SAM" id="Coils"/>
    </source>
</evidence>
<dbReference type="InterPro" id="IPR013805">
    <property type="entry name" value="GrpE_CC"/>
</dbReference>
<accession>A0A1F5X3Q0</accession>
<dbReference type="GO" id="GO:0005737">
    <property type="term" value="C:cytoplasm"/>
    <property type="evidence" value="ECO:0007669"/>
    <property type="project" value="UniProtKB-SubCell"/>
</dbReference>
<proteinExistence type="inferred from homology"/>
<dbReference type="HAMAP" id="MF_01151">
    <property type="entry name" value="GrpE"/>
    <property type="match status" value="1"/>
</dbReference>
<evidence type="ECO:0000256" key="3">
    <source>
        <dbReference type="HAMAP-Rule" id="MF_01151"/>
    </source>
</evidence>
<dbReference type="GO" id="GO:0051082">
    <property type="term" value="F:unfolded protein binding"/>
    <property type="evidence" value="ECO:0007669"/>
    <property type="project" value="TreeGrafter"/>
</dbReference>
<comment type="caution">
    <text evidence="6">The sequence shown here is derived from an EMBL/GenBank/DDBJ whole genome shotgun (WGS) entry which is preliminary data.</text>
</comment>
<dbReference type="CDD" id="cd00446">
    <property type="entry name" value="GrpE"/>
    <property type="match status" value="1"/>
</dbReference>
<dbReference type="InterPro" id="IPR000740">
    <property type="entry name" value="GrpE"/>
</dbReference>
<dbReference type="Gene3D" id="3.90.20.20">
    <property type="match status" value="1"/>
</dbReference>
<dbReference type="GO" id="GO:0051087">
    <property type="term" value="F:protein-folding chaperone binding"/>
    <property type="evidence" value="ECO:0007669"/>
    <property type="project" value="InterPro"/>
</dbReference>
<dbReference type="InterPro" id="IPR009012">
    <property type="entry name" value="GrpE_head"/>
</dbReference>
<evidence type="ECO:0000256" key="4">
    <source>
        <dbReference type="RuleBase" id="RU004478"/>
    </source>
</evidence>
<keyword evidence="3" id="KW-0346">Stress response</keyword>
<dbReference type="GO" id="GO:0000774">
    <property type="term" value="F:adenyl-nucleotide exchange factor activity"/>
    <property type="evidence" value="ECO:0007669"/>
    <property type="project" value="InterPro"/>
</dbReference>
<evidence type="ECO:0000256" key="2">
    <source>
        <dbReference type="ARBA" id="ARBA00023186"/>
    </source>
</evidence>
<evidence type="ECO:0000313" key="6">
    <source>
        <dbReference type="EMBL" id="OGF82514.1"/>
    </source>
</evidence>
<dbReference type="Gene3D" id="2.30.22.10">
    <property type="entry name" value="Head domain of nucleotide exchange factor GrpE"/>
    <property type="match status" value="1"/>
</dbReference>
<feature type="coiled-coil region" evidence="5">
    <location>
        <begin position="9"/>
        <end position="36"/>
    </location>
</feature>
<dbReference type="PANTHER" id="PTHR21237">
    <property type="entry name" value="GRPE PROTEIN"/>
    <property type="match status" value="1"/>
</dbReference>
<dbReference type="Pfam" id="PF01025">
    <property type="entry name" value="GrpE"/>
    <property type="match status" value="1"/>
</dbReference>
<evidence type="ECO:0000313" key="7">
    <source>
        <dbReference type="Proteomes" id="UP000178684"/>
    </source>
</evidence>
<evidence type="ECO:0000256" key="1">
    <source>
        <dbReference type="ARBA" id="ARBA00009054"/>
    </source>
</evidence>
<comment type="similarity">
    <text evidence="1 3 4">Belongs to the GrpE family.</text>
</comment>
<dbReference type="GO" id="GO:0006457">
    <property type="term" value="P:protein folding"/>
    <property type="evidence" value="ECO:0007669"/>
    <property type="project" value="InterPro"/>
</dbReference>
<dbReference type="Proteomes" id="UP000178684">
    <property type="component" value="Unassembled WGS sequence"/>
</dbReference>
<comment type="subunit">
    <text evidence="3">Homodimer.</text>
</comment>
<protein>
    <recommendedName>
        <fullName evidence="3">Protein GrpE</fullName>
    </recommendedName>
    <alternativeName>
        <fullName evidence="3">HSP-70 cofactor</fullName>
    </alternativeName>
</protein>
<organism evidence="6 7">
    <name type="scientific">Candidatus Giovannonibacteria bacterium RIFCSPLOWO2_01_FULL_46_13</name>
    <dbReference type="NCBI Taxonomy" id="1798352"/>
    <lineage>
        <taxon>Bacteria</taxon>
        <taxon>Candidatus Giovannoniibacteriota</taxon>
    </lineage>
</organism>
<dbReference type="SUPFAM" id="SSF58014">
    <property type="entry name" value="Coiled-coil domain of nucleotide exchange factor GrpE"/>
    <property type="match status" value="1"/>
</dbReference>
<dbReference type="SUPFAM" id="SSF51064">
    <property type="entry name" value="Head domain of nucleotide exchange factor GrpE"/>
    <property type="match status" value="1"/>
</dbReference>
<name>A0A1F5X3Q0_9BACT</name>
<dbReference type="AlphaFoldDB" id="A0A1F5X3Q0"/>
<comment type="subcellular location">
    <subcellularLocation>
        <location evidence="3">Cytoplasm</location>
    </subcellularLocation>
</comment>
<gene>
    <name evidence="3" type="primary">grpE</name>
    <name evidence="6" type="ORF">A3B18_00885</name>
</gene>
<dbReference type="PANTHER" id="PTHR21237:SF23">
    <property type="entry name" value="GRPE PROTEIN HOMOLOG, MITOCHONDRIAL"/>
    <property type="match status" value="1"/>
</dbReference>
<comment type="function">
    <text evidence="3">Participates actively in the response to hyperosmotic and heat shock by preventing the aggregation of stress-denatured proteins, in association with DnaK and GrpE. It is the nucleotide exchange factor for DnaK and may function as a thermosensor. Unfolded proteins bind initially to DnaJ; upon interaction with the DnaJ-bound protein, DnaK hydrolyzes its bound ATP, resulting in the formation of a stable complex. GrpE releases ADP from DnaK; ATP binding to DnaK triggers the release of the substrate protein, thus completing the reaction cycle. Several rounds of ATP-dependent interactions between DnaJ, DnaK and GrpE are required for fully efficient folding.</text>
</comment>